<feature type="domain" description="Disease resistance protein Roq1-like winged-helix" evidence="4">
    <location>
        <begin position="351"/>
        <end position="418"/>
    </location>
</feature>
<dbReference type="SUPFAM" id="SSF52058">
    <property type="entry name" value="L domain-like"/>
    <property type="match status" value="1"/>
</dbReference>
<evidence type="ECO:0000259" key="4">
    <source>
        <dbReference type="Pfam" id="PF23282"/>
    </source>
</evidence>
<dbReference type="eggNOG" id="ENOG502QQJE">
    <property type="taxonomic scope" value="Eukaryota"/>
</dbReference>
<evidence type="ECO:0000313" key="7">
    <source>
        <dbReference type="Proteomes" id="UP000032141"/>
    </source>
</evidence>
<dbReference type="Gene3D" id="3.80.10.10">
    <property type="entry name" value="Ribonuclease Inhibitor"/>
    <property type="match status" value="3"/>
</dbReference>
<protein>
    <submittedName>
        <fullName evidence="6">Uncharacterized protein</fullName>
    </submittedName>
</protein>
<keyword evidence="7" id="KW-1185">Reference proteome</keyword>
<dbReference type="Gene3D" id="3.40.50.300">
    <property type="entry name" value="P-loop containing nucleotide triphosphate hydrolases"/>
    <property type="match status" value="1"/>
</dbReference>
<dbReference type="EnsemblPlants" id="Bo8g076210.1">
    <property type="protein sequence ID" value="Bo8g076210.1"/>
    <property type="gene ID" value="Bo8g076210"/>
</dbReference>
<feature type="domain" description="NB-ARC" evidence="3">
    <location>
        <begin position="144"/>
        <end position="276"/>
    </location>
</feature>
<proteinExistence type="predicted"/>
<dbReference type="InterPro" id="IPR044974">
    <property type="entry name" value="Disease_R_plants"/>
</dbReference>
<keyword evidence="2" id="KW-0677">Repeat</keyword>
<dbReference type="InterPro" id="IPR032675">
    <property type="entry name" value="LRR_dom_sf"/>
</dbReference>
<sequence length="1268" mass="142906">MVWNQEEMRSLQASVVSYPLQSENVSETTDLYFISILRSTRKGLVRRRYSYGSASYDFGRKSLWFCLQVGLYILCVYYKSLAQPERILNHCVRENSVEEDLIELVVKSVLAQVSNTPEKVGEYSVGLESRVQDLMNLINLKPSCDDVQILGLYRMGGIGKTTLAKAFYNKIIAEFEHRVFISNVRENSSDQDGLVNLQKSFIKALLHSVPEIEDANGGIDKIRTSVHAKKILVVLDDVDNVDQLNALVGEKSWYGEGTVIVITTRDEEILSRLSVNQKYEEKKEPTESLIELSKKIVKITGLLPLAIEVFGSHLYDKKEHEWLTELEKLKSTQPGDLQALLALSFKSLGDEEKTVFLDIACLFLKMEIKKEEVIDVLKGCGFKAEAALNVLRQKSLVKFLVDETIWMHEQIRDMGMQIDLKEHHGDLETRGRLWDRGEIMNVLNYMKGSSSIQGIVLDFKKKLARDPSAEEIAFRNLHDKPGIRSVFSYLKNKFVKFPAEEKPKSSEITTHVEPFVPMKKLRLLQINHVELEGDLKLLPSELKWIQWRGCPLKDVPPVFLARQLAVLDLADSGIRRVQSLHRKEMDGNLKVVNLRGCHSLEAIPDLSNHKSLEKLILERCMLLVKVPRSVGNLSKLLQLDFSYCSNLTEFLVDVSGLKSLEKLFLSGCSNLSVLPENIGDMPCLKELLLGDTAIKNLPVGVGTLPDTRSSTRTRSEKFEQKSKPKSIQELPLCIGMLASLEELNLTATALKNLPSSIGKLKNLQKLYLMHCASFSKLPDTINELKSLKKLFINGSAVEELPLNPGSLPSLTDFSAGGCKHLKQVPSSIGGLNSLLDLELDWTTIETLPKEIGDLHFIRKLVLRNCKSLKVLPESLGDMDTLHSLCLEGSNIEKLPESFGKLENLVLLRMNNCKKIKRLPESFGDLKSLHHLFMQETLVVELPESFGNLSKLVTLKMLKKPLFRSCESGKIPDVLGKLSSLKILKLGNNYFHSLPSSLEGLLNLRELSLYDCRELKCLPPLPCNLEQLNLANCFSLESISDLSKLKILHELNLTNCKKVDDIPGLEHLKALKRLYMSGCKSKCSSEVKKRLSKASLKMMVNLSLPGNRIPVWFSQGPLRYTTQPNRELRGVILAVVVALNHERKDDYQLPDVVEVQAQILKLDLALYTHTLHLSGVPRTSDDQLHICRYSAMHPMVAMFKDGYTIQVTKREPPVKQGVELKMHGIHLVYEGDDDFKGEESDFTETQKLTNFFSTFEEGEASSKGGSEFT</sequence>
<reference evidence="6 7" key="1">
    <citation type="journal article" date="2014" name="Genome Biol.">
        <title>Transcriptome and methylome profiling reveals relics of genome dominance in the mesopolyploid Brassica oleracea.</title>
        <authorList>
            <person name="Parkin I.A."/>
            <person name="Koh C."/>
            <person name="Tang H."/>
            <person name="Robinson S.J."/>
            <person name="Kagale S."/>
            <person name="Clarke W.E."/>
            <person name="Town C.D."/>
            <person name="Nixon J."/>
            <person name="Krishnakumar V."/>
            <person name="Bidwell S.L."/>
            <person name="Denoeud F."/>
            <person name="Belcram H."/>
            <person name="Links M.G."/>
            <person name="Just J."/>
            <person name="Clarke C."/>
            <person name="Bender T."/>
            <person name="Huebert T."/>
            <person name="Mason A.S."/>
            <person name="Pires J.C."/>
            <person name="Barker G."/>
            <person name="Moore J."/>
            <person name="Walley P.G."/>
            <person name="Manoli S."/>
            <person name="Batley J."/>
            <person name="Edwards D."/>
            <person name="Nelson M.N."/>
            <person name="Wang X."/>
            <person name="Paterson A.H."/>
            <person name="King G."/>
            <person name="Bancroft I."/>
            <person name="Chalhoub B."/>
            <person name="Sharpe A.G."/>
        </authorList>
    </citation>
    <scope>NUCLEOTIDE SEQUENCE</scope>
    <source>
        <strain evidence="6 7">cv. TO1000</strain>
    </source>
</reference>
<dbReference type="Proteomes" id="UP000032141">
    <property type="component" value="Chromosome C8"/>
</dbReference>
<dbReference type="InterPro" id="IPR036390">
    <property type="entry name" value="WH_DNA-bd_sf"/>
</dbReference>
<dbReference type="SUPFAM" id="SSF52047">
    <property type="entry name" value="RNI-like"/>
    <property type="match status" value="2"/>
</dbReference>
<dbReference type="InterPro" id="IPR001611">
    <property type="entry name" value="Leu-rich_rpt"/>
</dbReference>
<evidence type="ECO:0000313" key="6">
    <source>
        <dbReference type="EnsemblPlants" id="Bo8g076210.1"/>
    </source>
</evidence>
<dbReference type="PRINTS" id="PR00364">
    <property type="entry name" value="DISEASERSIST"/>
</dbReference>
<evidence type="ECO:0000256" key="2">
    <source>
        <dbReference type="ARBA" id="ARBA00022737"/>
    </source>
</evidence>
<dbReference type="SUPFAM" id="SSF52540">
    <property type="entry name" value="P-loop containing nucleoside triphosphate hydrolases"/>
    <property type="match status" value="1"/>
</dbReference>
<dbReference type="Gramene" id="Bo8g076210.1">
    <property type="protein sequence ID" value="Bo8g076210.1"/>
    <property type="gene ID" value="Bo8g076210"/>
</dbReference>
<dbReference type="GO" id="GO:0043531">
    <property type="term" value="F:ADP binding"/>
    <property type="evidence" value="ECO:0007669"/>
    <property type="project" value="InterPro"/>
</dbReference>
<dbReference type="InterPro" id="IPR003591">
    <property type="entry name" value="Leu-rich_rpt_typical-subtyp"/>
</dbReference>
<dbReference type="InterPro" id="IPR002182">
    <property type="entry name" value="NB-ARC"/>
</dbReference>
<dbReference type="Pfam" id="PF23282">
    <property type="entry name" value="WHD_ROQ1"/>
    <property type="match status" value="1"/>
</dbReference>
<dbReference type="SMART" id="SM00369">
    <property type="entry name" value="LRR_TYP"/>
    <property type="match status" value="6"/>
</dbReference>
<feature type="domain" description="Disease resistance R13L4/SHOC-2-like LRR" evidence="5">
    <location>
        <begin position="726"/>
        <end position="791"/>
    </location>
</feature>
<feature type="domain" description="Disease resistance R13L4/SHOC-2-like LRR" evidence="5">
    <location>
        <begin position="849"/>
        <end position="931"/>
    </location>
</feature>
<dbReference type="AlphaFoldDB" id="A0A0D3DR62"/>
<dbReference type="PANTHER" id="PTHR11017:SF469">
    <property type="entry name" value="TIR DOMAIN-CONTAINING PROTEIN"/>
    <property type="match status" value="1"/>
</dbReference>
<evidence type="ECO:0000256" key="1">
    <source>
        <dbReference type="ARBA" id="ARBA00022614"/>
    </source>
</evidence>
<reference evidence="6" key="2">
    <citation type="submission" date="2015-03" db="UniProtKB">
        <authorList>
            <consortium name="EnsemblPlants"/>
        </authorList>
    </citation>
    <scope>IDENTIFICATION</scope>
</reference>
<dbReference type="PANTHER" id="PTHR11017">
    <property type="entry name" value="LEUCINE-RICH REPEAT-CONTAINING PROTEIN"/>
    <property type="match status" value="1"/>
</dbReference>
<evidence type="ECO:0000259" key="5">
    <source>
        <dbReference type="Pfam" id="PF23598"/>
    </source>
</evidence>
<evidence type="ECO:0000259" key="3">
    <source>
        <dbReference type="Pfam" id="PF00931"/>
    </source>
</evidence>
<dbReference type="SUPFAM" id="SSF46785">
    <property type="entry name" value="Winged helix' DNA-binding domain"/>
    <property type="match status" value="1"/>
</dbReference>
<dbReference type="OMA" id="ICRYSAM"/>
<name>A0A0D3DR62_BRAOL</name>
<dbReference type="Pfam" id="PF23598">
    <property type="entry name" value="LRR_14"/>
    <property type="match status" value="2"/>
</dbReference>
<organism evidence="6 7">
    <name type="scientific">Brassica oleracea var. oleracea</name>
    <dbReference type="NCBI Taxonomy" id="109376"/>
    <lineage>
        <taxon>Eukaryota</taxon>
        <taxon>Viridiplantae</taxon>
        <taxon>Streptophyta</taxon>
        <taxon>Embryophyta</taxon>
        <taxon>Tracheophyta</taxon>
        <taxon>Spermatophyta</taxon>
        <taxon>Magnoliopsida</taxon>
        <taxon>eudicotyledons</taxon>
        <taxon>Gunneridae</taxon>
        <taxon>Pentapetalae</taxon>
        <taxon>rosids</taxon>
        <taxon>malvids</taxon>
        <taxon>Brassicales</taxon>
        <taxon>Brassicaceae</taxon>
        <taxon>Brassiceae</taxon>
        <taxon>Brassica</taxon>
    </lineage>
</organism>
<dbReference type="InterPro" id="IPR058192">
    <property type="entry name" value="WHD_ROQ1-like"/>
</dbReference>
<accession>A0A0D3DR62</accession>
<dbReference type="GO" id="GO:0006952">
    <property type="term" value="P:defense response"/>
    <property type="evidence" value="ECO:0007669"/>
    <property type="project" value="UniProtKB-KW"/>
</dbReference>
<dbReference type="InterPro" id="IPR055414">
    <property type="entry name" value="LRR_R13L4/SHOC2-like"/>
</dbReference>
<dbReference type="Pfam" id="PF00931">
    <property type="entry name" value="NB-ARC"/>
    <property type="match status" value="1"/>
</dbReference>
<dbReference type="InterPro" id="IPR027417">
    <property type="entry name" value="P-loop_NTPase"/>
</dbReference>
<dbReference type="HOGENOM" id="CLU_001561_0_2_1"/>
<keyword evidence="1" id="KW-0433">Leucine-rich repeat</keyword>
<dbReference type="GO" id="GO:0051707">
    <property type="term" value="P:response to other organism"/>
    <property type="evidence" value="ECO:0007669"/>
    <property type="project" value="UniProtKB-ARBA"/>
</dbReference>
<dbReference type="PROSITE" id="PS51450">
    <property type="entry name" value="LRR"/>
    <property type="match status" value="1"/>
</dbReference>